<evidence type="ECO:0000313" key="3">
    <source>
        <dbReference type="Proteomes" id="UP000291600"/>
    </source>
</evidence>
<sequence>MSQIKRDGSTSKKLRQSRQKKRTQSAWQLPPQSSVEGGSLATNWCEHLKWIEEERVVFWCWLFIQHATSDSIDVEVRDGDNNEILYTHMPINKKPISDSERRTTIRNWFEILEKKTSLADAYKVMKSMQAEWAYIFNKVKGMSWLPKSKVATQWAWGRMSKELYFNKRGVISFYQPLDMIERYHAIVASFDETFPEDYVELKEVIKYRNYLIQRLHNAYKRTFSTVKKDSRVQISVKISPAAKGKLDRLARERNATQQMLIEQLILSGHLD</sequence>
<proteinExistence type="predicted"/>
<gene>
    <name evidence="2" type="ORF">EYY96_21955</name>
</gene>
<organism evidence="2 3">
    <name type="scientific">Hafnia alvei</name>
    <dbReference type="NCBI Taxonomy" id="569"/>
    <lineage>
        <taxon>Bacteria</taxon>
        <taxon>Pseudomonadati</taxon>
        <taxon>Pseudomonadota</taxon>
        <taxon>Gammaproteobacteria</taxon>
        <taxon>Enterobacterales</taxon>
        <taxon>Hafniaceae</taxon>
        <taxon>Hafnia</taxon>
    </lineage>
</organism>
<evidence type="ECO:0000256" key="1">
    <source>
        <dbReference type="SAM" id="MobiDB-lite"/>
    </source>
</evidence>
<feature type="compositionally biased region" description="Basic residues" evidence="1">
    <location>
        <begin position="12"/>
        <end position="23"/>
    </location>
</feature>
<accession>A0ABD7PZI2</accession>
<reference evidence="2 3" key="1">
    <citation type="submission" date="2019-02" db="EMBL/GenBank/DDBJ databases">
        <title>Comparative genomic analysis of the Hafnia genus genomes.</title>
        <authorList>
            <person name="Zhiqiu Y."/>
            <person name="Chao Y."/>
            <person name="Yuhui D."/>
            <person name="Di H."/>
            <person name="Bin L."/>
        </authorList>
    </citation>
    <scope>NUCLEOTIDE SEQUENCE [LARGE SCALE GENOMIC DNA]</scope>
    <source>
        <strain evidence="2 3">PCM_1210</strain>
    </source>
</reference>
<dbReference type="RefSeq" id="WP_130971750.1">
    <property type="nucleotide sequence ID" value="NZ_SITJ01000080.1"/>
</dbReference>
<feature type="compositionally biased region" description="Basic and acidic residues" evidence="1">
    <location>
        <begin position="1"/>
        <end position="10"/>
    </location>
</feature>
<feature type="compositionally biased region" description="Polar residues" evidence="1">
    <location>
        <begin position="26"/>
        <end position="35"/>
    </location>
</feature>
<dbReference type="AlphaFoldDB" id="A0ABD7PZI2"/>
<dbReference type="EMBL" id="SITJ01000080">
    <property type="protein sequence ID" value="TBL65012.1"/>
    <property type="molecule type" value="Genomic_DNA"/>
</dbReference>
<protein>
    <submittedName>
        <fullName evidence="2">Uncharacterized protein</fullName>
    </submittedName>
</protein>
<dbReference type="Proteomes" id="UP000291600">
    <property type="component" value="Unassembled WGS sequence"/>
</dbReference>
<feature type="region of interest" description="Disordered" evidence="1">
    <location>
        <begin position="1"/>
        <end position="35"/>
    </location>
</feature>
<name>A0ABD7PZI2_HAFAL</name>
<evidence type="ECO:0000313" key="2">
    <source>
        <dbReference type="EMBL" id="TBL65012.1"/>
    </source>
</evidence>
<comment type="caution">
    <text evidence="2">The sequence shown here is derived from an EMBL/GenBank/DDBJ whole genome shotgun (WGS) entry which is preliminary data.</text>
</comment>